<accession>A0A2M6U4W2</accession>
<dbReference type="Proteomes" id="UP000228930">
    <property type="component" value="Unassembled WGS sequence"/>
</dbReference>
<dbReference type="EMBL" id="LFJC01000003">
    <property type="protein sequence ID" value="PIS99628.1"/>
    <property type="molecule type" value="Genomic_DNA"/>
</dbReference>
<reference evidence="1 2" key="1">
    <citation type="submission" date="2015-06" db="EMBL/GenBank/DDBJ databases">
        <title>Comparative genome analysis of nirS-carrying Bradyrhizobium sp. strains.</title>
        <authorList>
            <person name="Ishii S."/>
            <person name="Jang J."/>
            <person name="Nishizawa T."/>
            <person name="Senoo K."/>
        </authorList>
    </citation>
    <scope>NUCLEOTIDE SEQUENCE [LARGE SCALE GENOMIC DNA]</scope>
    <source>
        <strain evidence="1 2">TSA1</strain>
    </source>
</reference>
<sequence>MSSRTYRLFRNAILAEQQVTCVYEGRHRELCPHIIGINKSGEEAVLAWQFAGESSRPLPQWRCLKLANVSGARARNGRWHEGGSHRTTQTCVSNIDLDVNVDVRRLSSR</sequence>
<comment type="caution">
    <text evidence="1">The sequence shown here is derived from an EMBL/GenBank/DDBJ whole genome shotgun (WGS) entry which is preliminary data.</text>
</comment>
<dbReference type="AlphaFoldDB" id="A0A2M6U4W2"/>
<keyword evidence="2" id="KW-1185">Reference proteome</keyword>
<protein>
    <recommendedName>
        <fullName evidence="3">WYL domain-containing protein</fullName>
    </recommendedName>
</protein>
<evidence type="ECO:0000313" key="1">
    <source>
        <dbReference type="EMBL" id="PIS99628.1"/>
    </source>
</evidence>
<name>A0A2M6U4W2_9BRAD</name>
<dbReference type="RefSeq" id="WP_100174839.1">
    <property type="nucleotide sequence ID" value="NZ_LFJC01000003.1"/>
</dbReference>
<evidence type="ECO:0008006" key="3">
    <source>
        <dbReference type="Google" id="ProtNLM"/>
    </source>
</evidence>
<evidence type="ECO:0000313" key="2">
    <source>
        <dbReference type="Proteomes" id="UP000228930"/>
    </source>
</evidence>
<proteinExistence type="predicted"/>
<organism evidence="1 2">
    <name type="scientific">Bradyrhizobium nitroreducens</name>
    <dbReference type="NCBI Taxonomy" id="709803"/>
    <lineage>
        <taxon>Bacteria</taxon>
        <taxon>Pseudomonadati</taxon>
        <taxon>Pseudomonadota</taxon>
        <taxon>Alphaproteobacteria</taxon>
        <taxon>Hyphomicrobiales</taxon>
        <taxon>Nitrobacteraceae</taxon>
        <taxon>Bradyrhizobium</taxon>
    </lineage>
</organism>
<gene>
    <name evidence="1" type="ORF">TSA1_01770</name>
</gene>